<sequence length="107" mass="11688">MNSFQLAARRTQALASRRFFSKGSIPTSSAAEVDGVKVVGLPHLSTSSMKWADRQKHWLSDPGSYPLIAILAGTGCFVTGFIGYFIASSPDVQISPLKRNKTIRDWS</sequence>
<gene>
    <name evidence="2" type="ORF">SMAR0320_LOCUS3083</name>
</gene>
<feature type="transmembrane region" description="Helical" evidence="1">
    <location>
        <begin position="64"/>
        <end position="87"/>
    </location>
</feature>
<keyword evidence="1" id="KW-0472">Membrane</keyword>
<evidence type="ECO:0000256" key="1">
    <source>
        <dbReference type="SAM" id="Phobius"/>
    </source>
</evidence>
<protein>
    <submittedName>
        <fullName evidence="2">Uncharacterized protein</fullName>
    </submittedName>
</protein>
<keyword evidence="1" id="KW-0812">Transmembrane</keyword>
<name>A0A7S2P616_9STRA</name>
<keyword evidence="1" id="KW-1133">Transmembrane helix</keyword>
<reference evidence="2" key="1">
    <citation type="submission" date="2021-01" db="EMBL/GenBank/DDBJ databases">
        <authorList>
            <person name="Corre E."/>
            <person name="Pelletier E."/>
            <person name="Niang G."/>
            <person name="Scheremetjew M."/>
            <person name="Finn R."/>
            <person name="Kale V."/>
            <person name="Holt S."/>
            <person name="Cochrane G."/>
            <person name="Meng A."/>
            <person name="Brown T."/>
            <person name="Cohen L."/>
        </authorList>
    </citation>
    <scope>NUCLEOTIDE SEQUENCE</scope>
    <source>
        <strain evidence="2">SM1012Den-03</strain>
    </source>
</reference>
<dbReference type="AlphaFoldDB" id="A0A7S2P616"/>
<organism evidence="2">
    <name type="scientific">Skeletonema marinoi</name>
    <dbReference type="NCBI Taxonomy" id="267567"/>
    <lineage>
        <taxon>Eukaryota</taxon>
        <taxon>Sar</taxon>
        <taxon>Stramenopiles</taxon>
        <taxon>Ochrophyta</taxon>
        <taxon>Bacillariophyta</taxon>
        <taxon>Coscinodiscophyceae</taxon>
        <taxon>Thalassiosirophycidae</taxon>
        <taxon>Thalassiosirales</taxon>
        <taxon>Skeletonemataceae</taxon>
        <taxon>Skeletonema</taxon>
        <taxon>Skeletonema marinoi-dohrnii complex</taxon>
    </lineage>
</organism>
<proteinExistence type="predicted"/>
<evidence type="ECO:0000313" key="2">
    <source>
        <dbReference type="EMBL" id="CAD9579457.1"/>
    </source>
</evidence>
<accession>A0A7S2P616</accession>
<dbReference type="EMBL" id="HBGZ01004549">
    <property type="protein sequence ID" value="CAD9579457.1"/>
    <property type="molecule type" value="Transcribed_RNA"/>
</dbReference>